<protein>
    <submittedName>
        <fullName evidence="1">Uncharacterized protein</fullName>
    </submittedName>
</protein>
<accession>N9NAD6</accession>
<organism evidence="1 2">
    <name type="scientific">Acinetobacter modestus</name>
    <dbReference type="NCBI Taxonomy" id="1776740"/>
    <lineage>
        <taxon>Bacteria</taxon>
        <taxon>Pseudomonadati</taxon>
        <taxon>Pseudomonadota</taxon>
        <taxon>Gammaproteobacteria</taxon>
        <taxon>Moraxellales</taxon>
        <taxon>Moraxellaceae</taxon>
        <taxon>Acinetobacter</taxon>
    </lineage>
</organism>
<dbReference type="eggNOG" id="ENOG5031RKK">
    <property type="taxonomic scope" value="Bacteria"/>
</dbReference>
<dbReference type="Proteomes" id="UP000013248">
    <property type="component" value="Unassembled WGS sequence"/>
</dbReference>
<reference evidence="1 2" key="1">
    <citation type="submission" date="2013-02" db="EMBL/GenBank/DDBJ databases">
        <title>The Genome Sequence of Acinetobacter sp. ANC 3862.</title>
        <authorList>
            <consortium name="The Broad Institute Genome Sequencing Platform"/>
            <consortium name="The Broad Institute Genome Sequencing Center for Infectious Disease"/>
            <person name="Cerqueira G."/>
            <person name="Feldgarden M."/>
            <person name="Courvalin P."/>
            <person name="Perichon B."/>
            <person name="Grillot-Courvalin C."/>
            <person name="Clermont D."/>
            <person name="Rocha E."/>
            <person name="Yoon E.-J."/>
            <person name="Nemec A."/>
            <person name="Walker B."/>
            <person name="Young S.K."/>
            <person name="Zeng Q."/>
            <person name="Gargeya S."/>
            <person name="Fitzgerald M."/>
            <person name="Haas B."/>
            <person name="Abouelleil A."/>
            <person name="Alvarado L."/>
            <person name="Arachchi H.M."/>
            <person name="Berlin A.M."/>
            <person name="Chapman S.B."/>
            <person name="Dewar J."/>
            <person name="Goldberg J."/>
            <person name="Griggs A."/>
            <person name="Gujja S."/>
            <person name="Hansen M."/>
            <person name="Howarth C."/>
            <person name="Imamovic A."/>
            <person name="Larimer J."/>
            <person name="McCowan C."/>
            <person name="Murphy C."/>
            <person name="Neiman D."/>
            <person name="Pearson M."/>
            <person name="Priest M."/>
            <person name="Roberts A."/>
            <person name="Saif S."/>
            <person name="Shea T."/>
            <person name="Sisk P."/>
            <person name="Sykes S."/>
            <person name="Wortman J."/>
            <person name="Nusbaum C."/>
            <person name="Birren B."/>
        </authorList>
    </citation>
    <scope>NUCLEOTIDE SEQUENCE [LARGE SCALE GENOMIC DNA]</scope>
    <source>
        <strain evidence="1 2">ANC 3862</strain>
    </source>
</reference>
<sequence length="122" mass="14090">MMSLNTYADLQAAKALIQDFDGRMYIERDSFFDNNFDVVANENELEQLRTAVNKIEFIPGSYVYVDFTHQLEKDSPKIHFQGKGVLDRVEDGRVYGRLDDGRTFTCLFDDIALTAKKGQMYE</sequence>
<name>N9NAD6_9GAMM</name>
<dbReference type="PATRIC" id="fig|1217705.3.peg.994"/>
<proteinExistence type="predicted"/>
<gene>
    <name evidence="1" type="ORF">F900_01037</name>
</gene>
<evidence type="ECO:0000313" key="1">
    <source>
        <dbReference type="EMBL" id="ENX02591.1"/>
    </source>
</evidence>
<dbReference type="HOGENOM" id="CLU_130797_0_0_6"/>
<dbReference type="STRING" id="1217705.F900_01037"/>
<evidence type="ECO:0000313" key="2">
    <source>
        <dbReference type="Proteomes" id="UP000013248"/>
    </source>
</evidence>
<comment type="caution">
    <text evidence="1">The sequence shown here is derived from an EMBL/GenBank/DDBJ whole genome shotgun (WGS) entry which is preliminary data.</text>
</comment>
<dbReference type="AlphaFoldDB" id="N9NAD6"/>
<dbReference type="EMBL" id="APRP01000014">
    <property type="protein sequence ID" value="ENX02591.1"/>
    <property type="molecule type" value="Genomic_DNA"/>
</dbReference>
<dbReference type="RefSeq" id="WP_005215600.1">
    <property type="nucleotide sequence ID" value="NZ_KB850089.1"/>
</dbReference>